<evidence type="ECO:0008006" key="4">
    <source>
        <dbReference type="Google" id="ProtNLM"/>
    </source>
</evidence>
<protein>
    <recommendedName>
        <fullName evidence="4">DUF4384 domain-containing protein</fullName>
    </recommendedName>
</protein>
<dbReference type="RefSeq" id="WP_241934694.1">
    <property type="nucleotide sequence ID" value="NZ_JALBGC010000001.1"/>
</dbReference>
<gene>
    <name evidence="2" type="ORF">MON38_03245</name>
</gene>
<keyword evidence="3" id="KW-1185">Reference proteome</keyword>
<accession>A0A9X1VD89</accession>
<name>A0A9X1VD89_9BACT</name>
<proteinExistence type="predicted"/>
<dbReference type="EMBL" id="JALBGC010000001">
    <property type="protein sequence ID" value="MCI1186420.1"/>
    <property type="molecule type" value="Genomic_DNA"/>
</dbReference>
<feature type="chain" id="PRO_5040719380" description="DUF4384 domain-containing protein" evidence="1">
    <location>
        <begin position="25"/>
        <end position="499"/>
    </location>
</feature>
<evidence type="ECO:0000256" key="1">
    <source>
        <dbReference type="SAM" id="SignalP"/>
    </source>
</evidence>
<comment type="caution">
    <text evidence="2">The sequence shown here is derived from an EMBL/GenBank/DDBJ whole genome shotgun (WGS) entry which is preliminary data.</text>
</comment>
<dbReference type="AlphaFoldDB" id="A0A9X1VD89"/>
<sequence>MSLLPRVSLLIVLSWLLAVAVGQAQPTPYYFSLPDAAKAEPVTGAATSAWYVGRVLDARADRSRLGTVRRGLDNLPAPAMLTQSVPAAVLAFCRQQLPPRAGSRPVVLRLLTIEVGEDVRPTSENGEAEVVGEFLEVQPDSSFRVLLPVAESLRRGGMDVTLHHPANLGKLLTQALAKLAALPATASPVAPALSRADALAGRGGLPPYPVQTAAAAETGVYRNIDDFRANRLTAATRPFELKPTPRSLKGKLGQFDELEAYFLALSAEQPREYMPLTGLWGLSHGHTRYIVYQNRLYPLLPGPDGRSFTFTAQAPIDMAGSGSRALLGGLAGGAIGGAVAAGAGSRAGLTTFEVHLPTGRVVQQDAEARLINDGFVPDNPEAGKLYLFRRPDNVATEPLLVLLNGREVARLLPKQYVSLPAPDQHAELVLCLQRPTAAAATPEAAQLLQAPACLPVAPDRTGAVYIECVALPAAGQPPVLRIVPTRTGTAQVNQMRRAE</sequence>
<organism evidence="2 3">
    <name type="scientific">Hymenobacter cyanobacteriorum</name>
    <dbReference type="NCBI Taxonomy" id="2926463"/>
    <lineage>
        <taxon>Bacteria</taxon>
        <taxon>Pseudomonadati</taxon>
        <taxon>Bacteroidota</taxon>
        <taxon>Cytophagia</taxon>
        <taxon>Cytophagales</taxon>
        <taxon>Hymenobacteraceae</taxon>
        <taxon>Hymenobacter</taxon>
    </lineage>
</organism>
<dbReference type="Proteomes" id="UP001139193">
    <property type="component" value="Unassembled WGS sequence"/>
</dbReference>
<feature type="signal peptide" evidence="1">
    <location>
        <begin position="1"/>
        <end position="24"/>
    </location>
</feature>
<evidence type="ECO:0000313" key="3">
    <source>
        <dbReference type="Proteomes" id="UP001139193"/>
    </source>
</evidence>
<keyword evidence="1" id="KW-0732">Signal</keyword>
<reference evidence="2" key="1">
    <citation type="submission" date="2022-03" db="EMBL/GenBank/DDBJ databases">
        <title>Bacterial whole genome sequence for Hymenobacter sp. DH14.</title>
        <authorList>
            <person name="Le V."/>
        </authorList>
    </citation>
    <scope>NUCLEOTIDE SEQUENCE</scope>
    <source>
        <strain evidence="2">DH14</strain>
    </source>
</reference>
<evidence type="ECO:0000313" key="2">
    <source>
        <dbReference type="EMBL" id="MCI1186420.1"/>
    </source>
</evidence>